<dbReference type="PANTHER" id="PTHR43156">
    <property type="entry name" value="STAGE II SPORULATION PROTEIN E-RELATED"/>
    <property type="match status" value="1"/>
</dbReference>
<name>A0ABP9K4Y4_9ACTN</name>
<feature type="domain" description="PPM-type phosphatase" evidence="3">
    <location>
        <begin position="131"/>
        <end position="360"/>
    </location>
</feature>
<keyword evidence="5" id="KW-1185">Reference proteome</keyword>
<feature type="transmembrane region" description="Helical" evidence="2">
    <location>
        <begin position="6"/>
        <end position="26"/>
    </location>
</feature>
<dbReference type="Gene3D" id="3.60.40.10">
    <property type="entry name" value="PPM-type phosphatase domain"/>
    <property type="match status" value="1"/>
</dbReference>
<dbReference type="SMART" id="SM00331">
    <property type="entry name" value="PP2C_SIG"/>
    <property type="match status" value="1"/>
</dbReference>
<keyword evidence="2" id="KW-1133">Transmembrane helix</keyword>
<feature type="transmembrane region" description="Helical" evidence="2">
    <location>
        <begin position="79"/>
        <end position="98"/>
    </location>
</feature>
<reference evidence="5" key="1">
    <citation type="journal article" date="2019" name="Int. J. Syst. Evol. Microbiol.">
        <title>The Global Catalogue of Microorganisms (GCM) 10K type strain sequencing project: providing services to taxonomists for standard genome sequencing and annotation.</title>
        <authorList>
            <consortium name="The Broad Institute Genomics Platform"/>
            <consortium name="The Broad Institute Genome Sequencing Center for Infectious Disease"/>
            <person name="Wu L."/>
            <person name="Ma J."/>
        </authorList>
    </citation>
    <scope>NUCLEOTIDE SEQUENCE [LARGE SCALE GENOMIC DNA]</scope>
    <source>
        <strain evidence="5">JCM 18410</strain>
    </source>
</reference>
<evidence type="ECO:0000256" key="1">
    <source>
        <dbReference type="ARBA" id="ARBA00022801"/>
    </source>
</evidence>
<dbReference type="Pfam" id="PF07228">
    <property type="entry name" value="SpoIIE"/>
    <property type="match status" value="1"/>
</dbReference>
<proteinExistence type="predicted"/>
<feature type="transmembrane region" description="Helical" evidence="2">
    <location>
        <begin position="38"/>
        <end position="67"/>
    </location>
</feature>
<evidence type="ECO:0000313" key="4">
    <source>
        <dbReference type="EMBL" id="GAA5051439.1"/>
    </source>
</evidence>
<dbReference type="InterPro" id="IPR036457">
    <property type="entry name" value="PPM-type-like_dom_sf"/>
</dbReference>
<dbReference type="PANTHER" id="PTHR43156:SF2">
    <property type="entry name" value="STAGE II SPORULATION PROTEIN E"/>
    <property type="match status" value="1"/>
</dbReference>
<protein>
    <submittedName>
        <fullName evidence="4">PP2C family protein-serine/threonine phosphatase</fullName>
    </submittedName>
</protein>
<comment type="caution">
    <text evidence="4">The sequence shown here is derived from an EMBL/GenBank/DDBJ whole genome shotgun (WGS) entry which is preliminary data.</text>
</comment>
<sequence>MSVRGRGYAWVPPLVLLIAIVLLDWNTSGAFRVLSWTVLVPGFAAALCGVWATSVFAGLAIVAYVLFDSAWPHQYRIGLPDFILVAVGGVLAVLACVVRRRGERLRLHMEDVTETTRRTVLRQLPSGWAGLDHAAVYLAADAAARIGGDFYDIQPCPVGARVLVGDVQGKGLGAVEAAAALLGTFREAGYHEPDLAGVAECLEQRMLRHREHARALGRGDGDRFATAVLLGFPDDDPDIVKVVNFGHEPPLVVGPKGVRQLPPGDGLPLGLGDFAGPGLPPVRRAQMVPGETLLLCTDGVTEARDRSGAFYPLAAELARAVAVDPRTAEPDRLVDYVREGTLRHCGGRLGDDTTIFAVRRTATRLP</sequence>
<evidence type="ECO:0000256" key="2">
    <source>
        <dbReference type="SAM" id="Phobius"/>
    </source>
</evidence>
<evidence type="ECO:0000259" key="3">
    <source>
        <dbReference type="SMART" id="SM00331"/>
    </source>
</evidence>
<dbReference type="InterPro" id="IPR052016">
    <property type="entry name" value="Bact_Sigma-Reg"/>
</dbReference>
<evidence type="ECO:0000313" key="5">
    <source>
        <dbReference type="Proteomes" id="UP001500124"/>
    </source>
</evidence>
<organism evidence="4 5">
    <name type="scientific">Streptomyces similanensis</name>
    <dbReference type="NCBI Taxonomy" id="1274988"/>
    <lineage>
        <taxon>Bacteria</taxon>
        <taxon>Bacillati</taxon>
        <taxon>Actinomycetota</taxon>
        <taxon>Actinomycetes</taxon>
        <taxon>Kitasatosporales</taxon>
        <taxon>Streptomycetaceae</taxon>
        <taxon>Streptomyces</taxon>
    </lineage>
</organism>
<dbReference type="InterPro" id="IPR001932">
    <property type="entry name" value="PPM-type_phosphatase-like_dom"/>
</dbReference>
<dbReference type="EMBL" id="BAABKC010000027">
    <property type="protein sequence ID" value="GAA5051439.1"/>
    <property type="molecule type" value="Genomic_DNA"/>
</dbReference>
<accession>A0ABP9K4Y4</accession>
<keyword evidence="2" id="KW-0812">Transmembrane</keyword>
<dbReference type="Proteomes" id="UP001500124">
    <property type="component" value="Unassembled WGS sequence"/>
</dbReference>
<keyword evidence="2" id="KW-0472">Membrane</keyword>
<gene>
    <name evidence="4" type="ORF">GCM10023336_20170</name>
</gene>
<dbReference type="SUPFAM" id="SSF81606">
    <property type="entry name" value="PP2C-like"/>
    <property type="match status" value="1"/>
</dbReference>
<keyword evidence="1" id="KW-0378">Hydrolase</keyword>
<dbReference type="RefSeq" id="WP_345667946.1">
    <property type="nucleotide sequence ID" value="NZ_BAABKC010000027.1"/>
</dbReference>